<feature type="chain" id="PRO_5041713608" evidence="2">
    <location>
        <begin position="24"/>
        <end position="59"/>
    </location>
</feature>
<protein>
    <submittedName>
        <fullName evidence="3">Uncharacterized protein</fullName>
    </submittedName>
</protein>
<dbReference type="RefSeq" id="WP_282698525.1">
    <property type="nucleotide sequence ID" value="NZ_JABXJJ020000005.1"/>
</dbReference>
<proteinExistence type="predicted"/>
<dbReference type="AlphaFoldDB" id="A0AA90K7C9"/>
<comment type="caution">
    <text evidence="3">The sequence shown here is derived from an EMBL/GenBank/DDBJ whole genome shotgun (WGS) entry which is preliminary data.</text>
</comment>
<gene>
    <name evidence="3" type="ORF">POF50_005415</name>
</gene>
<feature type="compositionally biased region" description="Low complexity" evidence="1">
    <location>
        <begin position="25"/>
        <end position="39"/>
    </location>
</feature>
<sequence length="59" mass="5550">MSLLKKSIASGTVVATSPGPAFAVSAAPEAATPEAAAPEAPAPEAPAPASAAPASDENH</sequence>
<feature type="signal peptide" evidence="2">
    <location>
        <begin position="1"/>
        <end position="23"/>
    </location>
</feature>
<organism evidence="3">
    <name type="scientific">Streptantibioticus silvisoli</name>
    <dbReference type="NCBI Taxonomy" id="2705255"/>
    <lineage>
        <taxon>Bacteria</taxon>
        <taxon>Bacillati</taxon>
        <taxon>Actinomycetota</taxon>
        <taxon>Actinomycetes</taxon>
        <taxon>Kitasatosporales</taxon>
        <taxon>Streptomycetaceae</taxon>
        <taxon>Streptantibioticus</taxon>
    </lineage>
</organism>
<accession>A0AA90K7C9</accession>
<name>A0AA90K7C9_9ACTN</name>
<feature type="region of interest" description="Disordered" evidence="1">
    <location>
        <begin position="25"/>
        <end position="59"/>
    </location>
</feature>
<keyword evidence="2" id="KW-0732">Signal</keyword>
<dbReference type="EMBL" id="JABXJJ020000005">
    <property type="protein sequence ID" value="MDI5968788.1"/>
    <property type="molecule type" value="Genomic_DNA"/>
</dbReference>
<evidence type="ECO:0000256" key="1">
    <source>
        <dbReference type="SAM" id="MobiDB-lite"/>
    </source>
</evidence>
<reference evidence="3" key="1">
    <citation type="submission" date="2023-05" db="EMBL/GenBank/DDBJ databases">
        <title>Streptantibioticus silvisoli sp. nov., acidotolerant actinomycetes 1 from pine litter.</title>
        <authorList>
            <person name="Swiecimska M."/>
            <person name="Golinska P."/>
            <person name="Sangal V."/>
            <person name="Wachnowicz B."/>
            <person name="Goodfellow M."/>
        </authorList>
    </citation>
    <scope>NUCLEOTIDE SEQUENCE</scope>
    <source>
        <strain evidence="3">SL13</strain>
    </source>
</reference>
<evidence type="ECO:0000313" key="3">
    <source>
        <dbReference type="EMBL" id="MDI5968788.1"/>
    </source>
</evidence>
<feature type="compositionally biased region" description="Low complexity" evidence="1">
    <location>
        <begin position="47"/>
        <end position="59"/>
    </location>
</feature>
<evidence type="ECO:0000256" key="2">
    <source>
        <dbReference type="SAM" id="SignalP"/>
    </source>
</evidence>